<dbReference type="InterPro" id="IPR046977">
    <property type="entry name" value="RsmC/RlmG"/>
</dbReference>
<evidence type="ECO:0000313" key="4">
    <source>
        <dbReference type="EMBL" id="SVE46755.1"/>
    </source>
</evidence>
<sequence>MSLSYNNYAKKKFKIKKLIEFNFYLNEDVFEPNLTSKLLIESVYSTLNKKNGRMSILDLGCGCGVVGIALSLLTDKSNKFNFSDVSIKATSNAKINLKKLNIIGKIRTGSMFQQWTNDKFDLIIDDISAISSKVASLSQWFDNVSCESGDDGSLLTNKVLANSKKVLNKNGSIFIPILSLSNTEK</sequence>
<dbReference type="Gene3D" id="3.40.50.150">
    <property type="entry name" value="Vaccinia Virus protein VP39"/>
    <property type="match status" value="1"/>
</dbReference>
<feature type="domain" description="Methyltransferase small" evidence="3">
    <location>
        <begin position="36"/>
        <end position="124"/>
    </location>
</feature>
<dbReference type="CDD" id="cd02440">
    <property type="entry name" value="AdoMet_MTases"/>
    <property type="match status" value="1"/>
</dbReference>
<organism evidence="4">
    <name type="scientific">marine metagenome</name>
    <dbReference type="NCBI Taxonomy" id="408172"/>
    <lineage>
        <taxon>unclassified sequences</taxon>
        <taxon>metagenomes</taxon>
        <taxon>ecological metagenomes</taxon>
    </lineage>
</organism>
<dbReference type="InterPro" id="IPR007848">
    <property type="entry name" value="Small_mtfrase_dom"/>
</dbReference>
<gene>
    <name evidence="4" type="ORF">METZ01_LOCUS499609</name>
</gene>
<evidence type="ECO:0000256" key="1">
    <source>
        <dbReference type="ARBA" id="ARBA00022603"/>
    </source>
</evidence>
<dbReference type="PANTHER" id="PTHR47816">
    <property type="entry name" value="RIBOSOMAL RNA SMALL SUBUNIT METHYLTRANSFERASE C"/>
    <property type="match status" value="1"/>
</dbReference>
<dbReference type="InterPro" id="IPR029063">
    <property type="entry name" value="SAM-dependent_MTases_sf"/>
</dbReference>
<dbReference type="GO" id="GO:0032259">
    <property type="term" value="P:methylation"/>
    <property type="evidence" value="ECO:0007669"/>
    <property type="project" value="UniProtKB-KW"/>
</dbReference>
<evidence type="ECO:0000259" key="3">
    <source>
        <dbReference type="Pfam" id="PF05175"/>
    </source>
</evidence>
<evidence type="ECO:0000256" key="2">
    <source>
        <dbReference type="ARBA" id="ARBA00022679"/>
    </source>
</evidence>
<dbReference type="SUPFAM" id="SSF53335">
    <property type="entry name" value="S-adenosyl-L-methionine-dependent methyltransferases"/>
    <property type="match status" value="1"/>
</dbReference>
<keyword evidence="2" id="KW-0808">Transferase</keyword>
<feature type="non-terminal residue" evidence="4">
    <location>
        <position position="185"/>
    </location>
</feature>
<reference evidence="4" key="1">
    <citation type="submission" date="2018-05" db="EMBL/GenBank/DDBJ databases">
        <authorList>
            <person name="Lanie J.A."/>
            <person name="Ng W.-L."/>
            <person name="Kazmierczak K.M."/>
            <person name="Andrzejewski T.M."/>
            <person name="Davidsen T.M."/>
            <person name="Wayne K.J."/>
            <person name="Tettelin H."/>
            <person name="Glass J.I."/>
            <person name="Rusch D."/>
            <person name="Podicherti R."/>
            <person name="Tsui H.-C.T."/>
            <person name="Winkler M.E."/>
        </authorList>
    </citation>
    <scope>NUCLEOTIDE SEQUENCE</scope>
</reference>
<name>A0A383DR93_9ZZZZ</name>
<proteinExistence type="predicted"/>
<dbReference type="AlphaFoldDB" id="A0A383DR93"/>
<dbReference type="PANTHER" id="PTHR47816:SF4">
    <property type="entry name" value="RIBOSOMAL RNA SMALL SUBUNIT METHYLTRANSFERASE C"/>
    <property type="match status" value="1"/>
</dbReference>
<protein>
    <recommendedName>
        <fullName evidence="3">Methyltransferase small domain-containing protein</fullName>
    </recommendedName>
</protein>
<dbReference type="EMBL" id="UINC01219330">
    <property type="protein sequence ID" value="SVE46755.1"/>
    <property type="molecule type" value="Genomic_DNA"/>
</dbReference>
<dbReference type="GO" id="GO:0008757">
    <property type="term" value="F:S-adenosylmethionine-dependent methyltransferase activity"/>
    <property type="evidence" value="ECO:0007669"/>
    <property type="project" value="InterPro"/>
</dbReference>
<dbReference type="Pfam" id="PF05175">
    <property type="entry name" value="MTS"/>
    <property type="match status" value="1"/>
</dbReference>
<accession>A0A383DR93</accession>
<keyword evidence="1" id="KW-0489">Methyltransferase</keyword>